<dbReference type="Proteomes" id="UP000076038">
    <property type="component" value="Chromosome"/>
</dbReference>
<dbReference type="AlphaFoldDB" id="A0A143QIZ4"/>
<dbReference type="EMBL" id="CP015220">
    <property type="protein sequence ID" value="AMY22738.1"/>
    <property type="molecule type" value="Genomic_DNA"/>
</dbReference>
<reference evidence="2" key="2">
    <citation type="submission" date="2016-04" db="EMBL/GenBank/DDBJ databases">
        <title>Complete Genome and Plasmid Sequences for Rhodococcus fascians D188 and Draft Sequences for Rhodococcus spp. Isolates PBTS 1 and PBTS 2.</title>
        <authorList>
            <person name="Stamer R."/>
            <person name="Vereecke D."/>
            <person name="Zhang Y."/>
            <person name="Schilkey F."/>
            <person name="Devitt N."/>
            <person name="Randall J."/>
        </authorList>
    </citation>
    <scope>NUCLEOTIDE SEQUENCE [LARGE SCALE GENOMIC DNA]</scope>
    <source>
        <strain evidence="2">PBTS2</strain>
    </source>
</reference>
<accession>A0A143QIZ4</accession>
<dbReference type="PATRIC" id="fig|1653479.3.peg.1447"/>
<gene>
    <name evidence="1" type="ORF">A3Q41_01430</name>
</gene>
<protein>
    <recommendedName>
        <fullName evidence="3">DUF2716 domain-containing protein</fullName>
    </recommendedName>
</protein>
<evidence type="ECO:0008006" key="3">
    <source>
        <dbReference type="Google" id="ProtNLM"/>
    </source>
</evidence>
<proteinExistence type="predicted"/>
<name>A0A143QIZ4_RHOFA</name>
<dbReference type="KEGG" id="rhs:A3Q41_01430"/>
<sequence>MTVRPSSDPTAADWLVHADRDWWDLVTRGPLGYESYARLRFIPDPTHADQREGEADVPYDERSETNQLAMVVAKLAKHTTTPADCYFCVWEGWGGLEVHGAARIHLPEREAFLFRGAALDLLRWEQALDPPDREGLPIPSFVWPADRAWCIANDIDPHFATIGASSAAINDVLADRRVDTVIDDPASPQPWYSH</sequence>
<reference evidence="1 2" key="1">
    <citation type="journal article" date="2016" name="Genome Announc.">
        <title>Complete Genome and Plasmid Sequences for Rhodococcus fascians D188 and Draft Sequences for Rhodococcus Isolates PBTS 1 and PBTS 2.</title>
        <authorList>
            <person name="Stamler R.A."/>
            <person name="Vereecke D."/>
            <person name="Zhang Y."/>
            <person name="Schilkey F."/>
            <person name="Devitt N."/>
            <person name="Randall J.J."/>
        </authorList>
    </citation>
    <scope>NUCLEOTIDE SEQUENCE [LARGE SCALE GENOMIC DNA]</scope>
    <source>
        <strain evidence="1 2">PBTS2</strain>
    </source>
</reference>
<dbReference type="RefSeq" id="WP_048319102.1">
    <property type="nucleotide sequence ID" value="NZ_CP015220.1"/>
</dbReference>
<organism evidence="1 2">
    <name type="scientific">Rhodococcoides fascians</name>
    <name type="common">Rhodococcus fascians</name>
    <dbReference type="NCBI Taxonomy" id="1828"/>
    <lineage>
        <taxon>Bacteria</taxon>
        <taxon>Bacillati</taxon>
        <taxon>Actinomycetota</taxon>
        <taxon>Actinomycetes</taxon>
        <taxon>Mycobacteriales</taxon>
        <taxon>Nocardiaceae</taxon>
        <taxon>Rhodococcoides</taxon>
    </lineage>
</organism>
<evidence type="ECO:0000313" key="2">
    <source>
        <dbReference type="Proteomes" id="UP000076038"/>
    </source>
</evidence>
<dbReference type="OrthoDB" id="2426596at2"/>
<evidence type="ECO:0000313" key="1">
    <source>
        <dbReference type="EMBL" id="AMY22738.1"/>
    </source>
</evidence>
<keyword evidence="2" id="KW-1185">Reference proteome</keyword>